<comment type="caution">
    <text evidence="1">The sequence shown here is derived from an EMBL/GenBank/DDBJ whole genome shotgun (WGS) entry which is preliminary data.</text>
</comment>
<proteinExistence type="predicted"/>
<protein>
    <submittedName>
        <fullName evidence="1">Uncharacterized protein</fullName>
    </submittedName>
</protein>
<name>R8W4Y2_9FIRM</name>
<dbReference type="AlphaFoldDB" id="R8W4Y2"/>
<dbReference type="Proteomes" id="UP000013981">
    <property type="component" value="Unassembled WGS sequence"/>
</dbReference>
<dbReference type="RefSeq" id="WP_016146504.1">
    <property type="nucleotide sequence ID" value="NZ_KB976103.1"/>
</dbReference>
<sequence length="58" mass="6867">MTKWQYEMLQDLLTRKAENNPYGRSGNFKYEEGYKQGILAAKSILSDFYHRQFEGKEG</sequence>
<keyword evidence="2" id="KW-1185">Reference proteome</keyword>
<accession>R8W4Y2</accession>
<evidence type="ECO:0000313" key="2">
    <source>
        <dbReference type="Proteomes" id="UP000013981"/>
    </source>
</evidence>
<dbReference type="PATRIC" id="fig|1203606.4.peg.275"/>
<reference evidence="1 2" key="1">
    <citation type="submission" date="2013-01" db="EMBL/GenBank/DDBJ databases">
        <title>The Genome Sequence of Butyricicoccus pullicaecorum 1.2.</title>
        <authorList>
            <consortium name="The Broad Institute Genome Sequencing Platform"/>
            <person name="Earl A."/>
            <person name="Ward D."/>
            <person name="Feldgarden M."/>
            <person name="Gevers D."/>
            <person name="Van Immerseel F."/>
            <person name="Eeckhaut V."/>
            <person name="Walker B."/>
            <person name="Young S.K."/>
            <person name="Zeng Q."/>
            <person name="Gargeya S."/>
            <person name="Fitzgerald M."/>
            <person name="Haas B."/>
            <person name="Abouelleil A."/>
            <person name="Alvarado L."/>
            <person name="Arachchi H.M."/>
            <person name="Berlin A.M."/>
            <person name="Chapman S.B."/>
            <person name="Dewar J."/>
            <person name="Goldberg J."/>
            <person name="Griggs A."/>
            <person name="Gujja S."/>
            <person name="Hansen M."/>
            <person name="Howarth C."/>
            <person name="Imamovic A."/>
            <person name="Larimer J."/>
            <person name="McCowan C."/>
            <person name="Murphy C."/>
            <person name="Neiman D."/>
            <person name="Pearson M."/>
            <person name="Priest M."/>
            <person name="Roberts A."/>
            <person name="Saif S."/>
            <person name="Shea T."/>
            <person name="Sisk P."/>
            <person name="Sykes S."/>
            <person name="Wortman J."/>
            <person name="Nusbaum C."/>
            <person name="Birren B."/>
        </authorList>
    </citation>
    <scope>NUCLEOTIDE SEQUENCE [LARGE SCALE GENOMIC DNA]</scope>
    <source>
        <strain evidence="1 2">1.2</strain>
    </source>
</reference>
<evidence type="ECO:0000313" key="1">
    <source>
        <dbReference type="EMBL" id="EOQ39601.1"/>
    </source>
</evidence>
<dbReference type="HOGENOM" id="CLU_2970700_0_0_9"/>
<organism evidence="1 2">
    <name type="scientific">Butyricicoccus pullicaecorum 1.2</name>
    <dbReference type="NCBI Taxonomy" id="1203606"/>
    <lineage>
        <taxon>Bacteria</taxon>
        <taxon>Bacillati</taxon>
        <taxon>Bacillota</taxon>
        <taxon>Clostridia</taxon>
        <taxon>Eubacteriales</taxon>
        <taxon>Butyricicoccaceae</taxon>
        <taxon>Butyricicoccus</taxon>
    </lineage>
</organism>
<gene>
    <name evidence="1" type="ORF">HMPREF1526_00295</name>
</gene>
<dbReference type="EMBL" id="AQOB01000002">
    <property type="protein sequence ID" value="EOQ39601.1"/>
    <property type="molecule type" value="Genomic_DNA"/>
</dbReference>